<comment type="similarity">
    <text evidence="3">Belongs to the glycosyltransferase 11 family.</text>
</comment>
<dbReference type="GO" id="GO:0016757">
    <property type="term" value="F:glycosyltransferase activity"/>
    <property type="evidence" value="ECO:0007669"/>
    <property type="project" value="UniProtKB-KW"/>
</dbReference>
<keyword evidence="1 3" id="KW-0328">Glycosyltransferase</keyword>
<proteinExistence type="inferred from homology"/>
<protein>
    <recommendedName>
        <fullName evidence="3">L-Fucosyltransferase</fullName>
        <ecNumber evidence="3">2.4.1.-</ecNumber>
    </recommendedName>
</protein>
<evidence type="ECO:0000313" key="5">
    <source>
        <dbReference type="Proteomes" id="UP001634394"/>
    </source>
</evidence>
<feature type="transmembrane region" description="Helical" evidence="3">
    <location>
        <begin position="12"/>
        <end position="30"/>
    </location>
</feature>
<dbReference type="Gene3D" id="3.40.50.11350">
    <property type="match status" value="1"/>
</dbReference>
<dbReference type="InterPro" id="IPR002516">
    <property type="entry name" value="Glyco_trans_11"/>
</dbReference>
<comment type="subcellular location">
    <subcellularLocation>
        <location evidence="3">Golgi apparatus</location>
        <location evidence="3">Golgi stack membrane</location>
        <topology evidence="3">Single-pass type II membrane protein</topology>
    </subcellularLocation>
</comment>
<evidence type="ECO:0000313" key="4">
    <source>
        <dbReference type="EMBL" id="KAL3864854.1"/>
    </source>
</evidence>
<evidence type="ECO:0000256" key="3">
    <source>
        <dbReference type="RuleBase" id="RU363129"/>
    </source>
</evidence>
<comment type="pathway">
    <text evidence="3">Protein modification; protein glycosylation.</text>
</comment>
<keyword evidence="3" id="KW-0812">Transmembrane</keyword>
<accession>A0ABD3VTC0</accession>
<dbReference type="PANTHER" id="PTHR11927:SF9">
    <property type="entry name" value="L-FUCOSYLTRANSFERASE"/>
    <property type="match status" value="1"/>
</dbReference>
<dbReference type="Pfam" id="PF01531">
    <property type="entry name" value="Glyco_transf_11"/>
    <property type="match status" value="1"/>
</dbReference>
<keyword evidence="5" id="KW-1185">Reference proteome</keyword>
<keyword evidence="3" id="KW-1133">Transmembrane helix</keyword>
<keyword evidence="3" id="KW-0325">Glycoprotein</keyword>
<comment type="caution">
    <text evidence="4">The sequence shown here is derived from an EMBL/GenBank/DDBJ whole genome shotgun (WGS) entry which is preliminary data.</text>
</comment>
<dbReference type="Proteomes" id="UP001634394">
    <property type="component" value="Unassembled WGS sequence"/>
</dbReference>
<keyword evidence="3" id="KW-0472">Membrane</keyword>
<keyword evidence="3" id="KW-0333">Golgi apparatus</keyword>
<sequence>MGATINFQKYKFFKCFFCLLLLLMVLPIWINYPNMKSFITDWAYTDVKHRERTFYICPLFMGRLGNTMFQYATAYGIATEKDLRVIIPSVSLIAKTFIVDADMPENATRVCSTFPVLYEPHNAWGIHIQSFSFGIYGNSSVCMRGYFQSYKYFNHAKNAIKQQFMSFKEETRIKAATILQEARRYYLANLNATNVTLIGVHVRRGDKLARAETLLGQTIAPREYFVKAMDYFNSKYNNSVFIICGENQTWAKENIQPTYSVIFLNQSSTPDVDLAILAMCDHMIMSIGSYSWWAAYLNAGEVIYYKDWIIPGSYVSKGFKHDDYFPPQWIPK</sequence>
<organism evidence="4 5">
    <name type="scientific">Sinanodonta woodiana</name>
    <name type="common">Chinese pond mussel</name>
    <name type="synonym">Anodonta woodiana</name>
    <dbReference type="NCBI Taxonomy" id="1069815"/>
    <lineage>
        <taxon>Eukaryota</taxon>
        <taxon>Metazoa</taxon>
        <taxon>Spiralia</taxon>
        <taxon>Lophotrochozoa</taxon>
        <taxon>Mollusca</taxon>
        <taxon>Bivalvia</taxon>
        <taxon>Autobranchia</taxon>
        <taxon>Heteroconchia</taxon>
        <taxon>Palaeoheterodonta</taxon>
        <taxon>Unionida</taxon>
        <taxon>Unionoidea</taxon>
        <taxon>Unionidae</taxon>
        <taxon>Unioninae</taxon>
        <taxon>Sinanodonta</taxon>
    </lineage>
</organism>
<keyword evidence="3" id="KW-0735">Signal-anchor</keyword>
<dbReference type="EMBL" id="JBJQND010000010">
    <property type="protein sequence ID" value="KAL3864854.1"/>
    <property type="molecule type" value="Genomic_DNA"/>
</dbReference>
<dbReference type="PANTHER" id="PTHR11927">
    <property type="entry name" value="GALACTOSIDE 2-L-FUCOSYLTRANSFERASE"/>
    <property type="match status" value="1"/>
</dbReference>
<evidence type="ECO:0000256" key="2">
    <source>
        <dbReference type="ARBA" id="ARBA00022679"/>
    </source>
</evidence>
<name>A0ABD3VTC0_SINWO</name>
<dbReference type="CDD" id="cd11301">
    <property type="entry name" value="Fut1_Fut2_like"/>
    <property type="match status" value="1"/>
</dbReference>
<reference evidence="4 5" key="1">
    <citation type="submission" date="2024-11" db="EMBL/GenBank/DDBJ databases">
        <title>Chromosome-level genome assembly of the freshwater bivalve Anodonta woodiana.</title>
        <authorList>
            <person name="Chen X."/>
        </authorList>
    </citation>
    <scope>NUCLEOTIDE SEQUENCE [LARGE SCALE GENOMIC DNA]</scope>
    <source>
        <strain evidence="4">MN2024</strain>
        <tissue evidence="4">Gills</tissue>
    </source>
</reference>
<evidence type="ECO:0000256" key="1">
    <source>
        <dbReference type="ARBA" id="ARBA00022676"/>
    </source>
</evidence>
<dbReference type="AlphaFoldDB" id="A0ABD3VTC0"/>
<gene>
    <name evidence="4" type="ORF">ACJMK2_006504</name>
</gene>
<dbReference type="GO" id="GO:0032580">
    <property type="term" value="C:Golgi cisterna membrane"/>
    <property type="evidence" value="ECO:0007669"/>
    <property type="project" value="UniProtKB-SubCell"/>
</dbReference>
<keyword evidence="2 3" id="KW-0808">Transferase</keyword>
<dbReference type="EC" id="2.4.1.-" evidence="3"/>